<feature type="region of interest" description="Disordered" evidence="5">
    <location>
        <begin position="40"/>
        <end position="86"/>
    </location>
</feature>
<evidence type="ECO:0000256" key="1">
    <source>
        <dbReference type="ARBA" id="ARBA00004167"/>
    </source>
</evidence>
<evidence type="ECO:0000313" key="8">
    <source>
        <dbReference type="EMBL" id="WVN85253.1"/>
    </source>
</evidence>
<feature type="region of interest" description="Disordered" evidence="5">
    <location>
        <begin position="230"/>
        <end position="295"/>
    </location>
</feature>
<feature type="compositionally biased region" description="Polar residues" evidence="5">
    <location>
        <begin position="540"/>
        <end position="575"/>
    </location>
</feature>
<dbReference type="Proteomes" id="UP000094043">
    <property type="component" value="Chromosome 1"/>
</dbReference>
<evidence type="ECO:0000256" key="4">
    <source>
        <dbReference type="ARBA" id="ARBA00023136"/>
    </source>
</evidence>
<keyword evidence="4 6" id="KW-0472">Membrane</keyword>
<protein>
    <recommendedName>
        <fullName evidence="7">T cell CD4 receptor C-terminal region domain-containing protein</fullName>
    </recommendedName>
</protein>
<comment type="subcellular location">
    <subcellularLocation>
        <location evidence="1">Membrane</location>
        <topology evidence="1">Single-pass membrane protein</topology>
    </subcellularLocation>
</comment>
<feature type="region of interest" description="Disordered" evidence="5">
    <location>
        <begin position="466"/>
        <end position="485"/>
    </location>
</feature>
<gene>
    <name evidence="8" type="ORF">L203_100398</name>
</gene>
<dbReference type="PANTHER" id="PTHR15549">
    <property type="entry name" value="PAIRED IMMUNOGLOBULIN-LIKE TYPE 2 RECEPTOR"/>
    <property type="match status" value="1"/>
</dbReference>
<feature type="region of interest" description="Disordered" evidence="5">
    <location>
        <begin position="671"/>
        <end position="722"/>
    </location>
</feature>
<accession>A0AAJ8JMZ4</accession>
<proteinExistence type="predicted"/>
<evidence type="ECO:0000256" key="2">
    <source>
        <dbReference type="ARBA" id="ARBA00022692"/>
    </source>
</evidence>
<dbReference type="InterPro" id="IPR021963">
    <property type="entry name" value="Tcell_CD4_Cterm"/>
</dbReference>
<keyword evidence="9" id="KW-1185">Reference proteome</keyword>
<organism evidence="8 9">
    <name type="scientific">Cryptococcus depauperatus CBS 7841</name>
    <dbReference type="NCBI Taxonomy" id="1295531"/>
    <lineage>
        <taxon>Eukaryota</taxon>
        <taxon>Fungi</taxon>
        <taxon>Dikarya</taxon>
        <taxon>Basidiomycota</taxon>
        <taxon>Agaricomycotina</taxon>
        <taxon>Tremellomycetes</taxon>
        <taxon>Tremellales</taxon>
        <taxon>Cryptococcaceae</taxon>
        <taxon>Cryptococcus</taxon>
    </lineage>
</organism>
<feature type="compositionally biased region" description="Polar residues" evidence="5">
    <location>
        <begin position="271"/>
        <end position="284"/>
    </location>
</feature>
<reference evidence="8" key="3">
    <citation type="submission" date="2024-01" db="EMBL/GenBank/DDBJ databases">
        <authorList>
            <person name="Coelho M.A."/>
            <person name="David-Palma M."/>
            <person name="Shea T."/>
            <person name="Sun S."/>
            <person name="Cuomo C.A."/>
            <person name="Heitman J."/>
        </authorList>
    </citation>
    <scope>NUCLEOTIDE SEQUENCE</scope>
    <source>
        <strain evidence="8">CBS 7841</strain>
    </source>
</reference>
<evidence type="ECO:0000256" key="5">
    <source>
        <dbReference type="SAM" id="MobiDB-lite"/>
    </source>
</evidence>
<reference evidence="8" key="2">
    <citation type="journal article" date="2022" name="Elife">
        <title>Obligate sexual reproduction of a homothallic fungus closely related to the Cryptococcus pathogenic species complex.</title>
        <authorList>
            <person name="Passer A.R."/>
            <person name="Clancey S.A."/>
            <person name="Shea T."/>
            <person name="David-Palma M."/>
            <person name="Averette A.F."/>
            <person name="Boekhout T."/>
            <person name="Porcel B.M."/>
            <person name="Nowrousian M."/>
            <person name="Cuomo C.A."/>
            <person name="Sun S."/>
            <person name="Heitman J."/>
            <person name="Coelho M.A."/>
        </authorList>
    </citation>
    <scope>NUCLEOTIDE SEQUENCE</scope>
    <source>
        <strain evidence="8">CBS 7841</strain>
    </source>
</reference>
<feature type="domain" description="T cell CD4 receptor C-terminal region" evidence="7">
    <location>
        <begin position="306"/>
        <end position="339"/>
    </location>
</feature>
<dbReference type="GeneID" id="91084614"/>
<keyword evidence="3 6" id="KW-1133">Transmembrane helix</keyword>
<name>A0AAJ8JMZ4_9TREE</name>
<evidence type="ECO:0000256" key="6">
    <source>
        <dbReference type="SAM" id="Phobius"/>
    </source>
</evidence>
<evidence type="ECO:0000256" key="3">
    <source>
        <dbReference type="ARBA" id="ARBA00022989"/>
    </source>
</evidence>
<keyword evidence="2 6" id="KW-0812">Transmembrane</keyword>
<evidence type="ECO:0000259" key="7">
    <source>
        <dbReference type="Pfam" id="PF12104"/>
    </source>
</evidence>
<dbReference type="RefSeq" id="XP_066065954.1">
    <property type="nucleotide sequence ID" value="XM_066209857.1"/>
</dbReference>
<dbReference type="InterPro" id="IPR051694">
    <property type="entry name" value="Immunoregulatory_rcpt-like"/>
</dbReference>
<feature type="transmembrane region" description="Helical" evidence="6">
    <location>
        <begin position="304"/>
        <end position="326"/>
    </location>
</feature>
<reference evidence="8" key="1">
    <citation type="submission" date="2016-06" db="EMBL/GenBank/DDBJ databases">
        <authorList>
            <person name="Cuomo C."/>
            <person name="Litvintseva A."/>
            <person name="Heitman J."/>
            <person name="Chen Y."/>
            <person name="Sun S."/>
            <person name="Springer D."/>
            <person name="Dromer F."/>
            <person name="Young S."/>
            <person name="Zeng Q."/>
            <person name="Chapman S."/>
            <person name="Gujja S."/>
            <person name="Saif S."/>
            <person name="Birren B."/>
        </authorList>
    </citation>
    <scope>NUCLEOTIDE SEQUENCE</scope>
    <source>
        <strain evidence="8">CBS 7841</strain>
    </source>
</reference>
<sequence>MACQPTPVSTLFSASTQYTTTTLTSSSLVTYTPSPQTSQWAVTSCNTEQSSSHEPTSTTGDGRHTDIPSTEDSSSRRHQSTSTMSVPTQVLAIGVIQKNVSRPTVTQTTTVTLVHIEAASTRHAKRTGRRHGWWDKRIRAEVENLPPRPRQWWDAQDTQRRCETNTMTTTELYDPTSSWSTFYVTSTGQSVMSVPVKTVWSECEATAGVDNGQASASSISSATTSVQWQSSTETFTTSQTSAPTSSKPVTLSPTPTPTSSQTIHSSTTPPFSTTMNATTASVSSPVPLESASESHPNKAVSTGAAVGGVIGLFAFLALCLFIMRWWKKRNRVQKTEAIRSSWFYGGDVRESKMEVMSEKESRNEYPFGGQDPQSRFSAPSLLSRHSLAIPAFIARPITHMRQGSGRFPPILSLKHLRSSIFNRSDEPGAYNGKKNLESSQAWADKYTFPVPAIARGEEFQQKMNPPRALMMDPHSSSQDDRQHPGSFATLAHSQELPSRLDNLPVEWGSSYANSQRLSTQAFPSEYQNASQFSFHDANGNVPSEASQSMYSLPSTHTAHNLSRGSTLKSVQSDGSTPGEVVSSFPIPPSRLKGSLPPPPLPEIPTSRTFSPDFTRDLSLPQPYNSRLTQSTSHSSGVWEYAGYAGGSSPGPSAAQQVNLREEDRVTRDWYNKPIWDGESTFDPTSVYGPPGDLQGGPADVKGRKSVKSVRWDDQGGSGPKVL</sequence>
<feature type="region of interest" description="Disordered" evidence="5">
    <location>
        <begin position="534"/>
        <end position="620"/>
    </location>
</feature>
<dbReference type="EMBL" id="CP143784">
    <property type="protein sequence ID" value="WVN85253.1"/>
    <property type="molecule type" value="Genomic_DNA"/>
</dbReference>
<evidence type="ECO:0000313" key="9">
    <source>
        <dbReference type="Proteomes" id="UP000094043"/>
    </source>
</evidence>
<dbReference type="Pfam" id="PF12104">
    <property type="entry name" value="Tcell_CD4_C"/>
    <property type="match status" value="1"/>
</dbReference>
<feature type="compositionally biased region" description="Low complexity" evidence="5">
    <location>
        <begin position="230"/>
        <end position="270"/>
    </location>
</feature>
<feature type="compositionally biased region" description="Polar residues" evidence="5">
    <location>
        <begin position="40"/>
        <end position="60"/>
    </location>
</feature>
<dbReference type="GO" id="GO:0016020">
    <property type="term" value="C:membrane"/>
    <property type="evidence" value="ECO:0007669"/>
    <property type="project" value="UniProtKB-SubCell"/>
</dbReference>
<dbReference type="KEGG" id="cdep:91084614"/>
<dbReference type="AlphaFoldDB" id="A0AAJ8JMZ4"/>
<dbReference type="GO" id="GO:0071944">
    <property type="term" value="C:cell periphery"/>
    <property type="evidence" value="ECO:0007669"/>
    <property type="project" value="UniProtKB-ARBA"/>
</dbReference>